<keyword evidence="6 8" id="KW-0472">Membrane</keyword>
<dbReference type="Pfam" id="PF09594">
    <property type="entry name" value="GT87"/>
    <property type="match status" value="1"/>
</dbReference>
<keyword evidence="3" id="KW-0808">Transferase</keyword>
<feature type="transmembrane region" description="Helical" evidence="8">
    <location>
        <begin position="162"/>
        <end position="188"/>
    </location>
</feature>
<evidence type="ECO:0000256" key="3">
    <source>
        <dbReference type="ARBA" id="ARBA00022679"/>
    </source>
</evidence>
<evidence type="ECO:0000256" key="2">
    <source>
        <dbReference type="ARBA" id="ARBA00022475"/>
    </source>
</evidence>
<feature type="transmembrane region" description="Helical" evidence="8">
    <location>
        <begin position="290"/>
        <end position="314"/>
    </location>
</feature>
<sequence>MHSAFFIRNLEKFYHSLNKNHSILIVWLIITIIFSIQGLATFRYNNYLIFENTWRNLIHQQNLYLLYPGYHEDSNHYGPIFSVLVAPFAWLPNGIGLFLWNIFNGIVLFQAIQTLNISDQAKRTIGYIALPCLVVSMLSEQFNPTAGALIILSFTQLNRNRGFWSAAFIVLGTFIKLYGIMGLAFFFFVKDKPRFILYLIIWSIILFVFPMLFSSPDFIIQSYQDWYHSLVHKNQTNIADSTSDLSILGFIRSILNLPNMSNAPAIISGCILFLLPFLNIKNYRKQEFQLYILASALLFPVLFSSGAEDCTYIISIAGVGIWYISDKTGRTKKIILAILLIFACNLPLAIFPKIGKQYPMFMSMLSVPFFIVWLLIIYKATFYQSLPSEESKQLNPNNA</sequence>
<name>A0A369PZL2_9SPHI</name>
<keyword evidence="5 8" id="KW-1133">Transmembrane helix</keyword>
<keyword evidence="2" id="KW-1003">Cell membrane</keyword>
<dbReference type="Proteomes" id="UP000253961">
    <property type="component" value="Unassembled WGS sequence"/>
</dbReference>
<evidence type="ECO:0000256" key="8">
    <source>
        <dbReference type="SAM" id="Phobius"/>
    </source>
</evidence>
<dbReference type="AlphaFoldDB" id="A0A369PZL2"/>
<dbReference type="InterPro" id="IPR018584">
    <property type="entry name" value="GT87"/>
</dbReference>
<keyword evidence="4 8" id="KW-0812">Transmembrane</keyword>
<comment type="similarity">
    <text evidence="7">Belongs to the glycosyltransferase 87 family.</text>
</comment>
<feature type="transmembrane region" description="Helical" evidence="8">
    <location>
        <begin position="21"/>
        <end position="40"/>
    </location>
</feature>
<comment type="subcellular location">
    <subcellularLocation>
        <location evidence="1">Cell membrane</location>
        <topology evidence="1">Multi-pass membrane protein</topology>
    </subcellularLocation>
</comment>
<evidence type="ECO:0000256" key="1">
    <source>
        <dbReference type="ARBA" id="ARBA00004651"/>
    </source>
</evidence>
<evidence type="ECO:0000256" key="6">
    <source>
        <dbReference type="ARBA" id="ARBA00023136"/>
    </source>
</evidence>
<feature type="transmembrane region" description="Helical" evidence="8">
    <location>
        <begin position="358"/>
        <end position="378"/>
    </location>
</feature>
<feature type="transmembrane region" description="Helical" evidence="8">
    <location>
        <begin position="124"/>
        <end position="142"/>
    </location>
</feature>
<feature type="transmembrane region" description="Helical" evidence="8">
    <location>
        <begin position="80"/>
        <end position="103"/>
    </location>
</feature>
<evidence type="ECO:0000313" key="9">
    <source>
        <dbReference type="EMBL" id="RDC57670.1"/>
    </source>
</evidence>
<evidence type="ECO:0000313" key="10">
    <source>
        <dbReference type="Proteomes" id="UP000253961"/>
    </source>
</evidence>
<feature type="transmembrane region" description="Helical" evidence="8">
    <location>
        <begin position="260"/>
        <end position="278"/>
    </location>
</feature>
<gene>
    <name evidence="9" type="ORF">DU508_01540</name>
</gene>
<evidence type="ECO:0000256" key="5">
    <source>
        <dbReference type="ARBA" id="ARBA00022989"/>
    </source>
</evidence>
<feature type="transmembrane region" description="Helical" evidence="8">
    <location>
        <begin position="195"/>
        <end position="213"/>
    </location>
</feature>
<proteinExistence type="inferred from homology"/>
<dbReference type="EMBL" id="QPKV01000002">
    <property type="protein sequence ID" value="RDC57670.1"/>
    <property type="molecule type" value="Genomic_DNA"/>
</dbReference>
<feature type="transmembrane region" description="Helical" evidence="8">
    <location>
        <begin position="334"/>
        <end position="351"/>
    </location>
</feature>
<reference evidence="9 10" key="1">
    <citation type="submission" date="2018-07" db="EMBL/GenBank/DDBJ databases">
        <title>Pedobacter sp. nov., isolated from soil.</title>
        <authorList>
            <person name="Zhou L.Y."/>
            <person name="Du Z.J."/>
        </authorList>
    </citation>
    <scope>NUCLEOTIDE SEQUENCE [LARGE SCALE GENOMIC DNA]</scope>
    <source>
        <strain evidence="9 10">JDX94</strain>
    </source>
</reference>
<dbReference type="GO" id="GO:0016758">
    <property type="term" value="F:hexosyltransferase activity"/>
    <property type="evidence" value="ECO:0007669"/>
    <property type="project" value="InterPro"/>
</dbReference>
<protein>
    <submittedName>
        <fullName evidence="9">DUF2029 domain-containing protein</fullName>
    </submittedName>
</protein>
<evidence type="ECO:0000256" key="7">
    <source>
        <dbReference type="ARBA" id="ARBA00024033"/>
    </source>
</evidence>
<evidence type="ECO:0000256" key="4">
    <source>
        <dbReference type="ARBA" id="ARBA00022692"/>
    </source>
</evidence>
<accession>A0A369PZL2</accession>
<dbReference type="GO" id="GO:0005886">
    <property type="term" value="C:plasma membrane"/>
    <property type="evidence" value="ECO:0007669"/>
    <property type="project" value="UniProtKB-SubCell"/>
</dbReference>
<organism evidence="9 10">
    <name type="scientific">Pedobacter chinensis</name>
    <dbReference type="NCBI Taxonomy" id="2282421"/>
    <lineage>
        <taxon>Bacteria</taxon>
        <taxon>Pseudomonadati</taxon>
        <taxon>Bacteroidota</taxon>
        <taxon>Sphingobacteriia</taxon>
        <taxon>Sphingobacteriales</taxon>
        <taxon>Sphingobacteriaceae</taxon>
        <taxon>Pedobacter</taxon>
    </lineage>
</organism>
<comment type="caution">
    <text evidence="9">The sequence shown here is derived from an EMBL/GenBank/DDBJ whole genome shotgun (WGS) entry which is preliminary data.</text>
</comment>
<keyword evidence="10" id="KW-1185">Reference proteome</keyword>